<name>A0ABQ4CIL0_9ACTN</name>
<dbReference type="SUPFAM" id="SSF51735">
    <property type="entry name" value="NAD(P)-binding Rossmann-fold domains"/>
    <property type="match status" value="1"/>
</dbReference>
<sequence length="330" mass="34073">MGGSGSTMNAVVLDRFGGVDELSLRRIPVPEVGAGDVLTRVEFAGVGSWDAAERNGDYDGVFGVPSSFPYVLGWDAAGTVAAVGRDVTGFEVGERVYAATMPLPRGGAYADYVVVAAEFVARVPARMPTEQAGAMAWDALTALTGLDRLDLRAGDSLMVFGASGGIGHLAVQLARHSGIRVLAVASGADGVALARRLGADGVALARRLGADAAIDGRRDDVPAAATEFAPEGLDGALVTVGGEIAERALRAVKASGRIAWPNGVLPVPTTSKVVGYDGDRSRTATDRLNAIIESGAFEVHVARTFPLERAADAHRALNDHYLGKLALKVG</sequence>
<dbReference type="Pfam" id="PF08240">
    <property type="entry name" value="ADH_N"/>
    <property type="match status" value="1"/>
</dbReference>
<dbReference type="InterPro" id="IPR051603">
    <property type="entry name" value="Zinc-ADH_QOR/CCCR"/>
</dbReference>
<dbReference type="CDD" id="cd05289">
    <property type="entry name" value="MDR_like_2"/>
    <property type="match status" value="1"/>
</dbReference>
<dbReference type="Proteomes" id="UP000604117">
    <property type="component" value="Unassembled WGS sequence"/>
</dbReference>
<dbReference type="Gene3D" id="3.40.50.720">
    <property type="entry name" value="NAD(P)-binding Rossmann-like Domain"/>
    <property type="match status" value="2"/>
</dbReference>
<keyword evidence="4" id="KW-1185">Reference proteome</keyword>
<reference evidence="3 4" key="1">
    <citation type="submission" date="2021-01" db="EMBL/GenBank/DDBJ databases">
        <title>Whole genome shotgun sequence of Asanoa siamensis NBRC 107932.</title>
        <authorList>
            <person name="Komaki H."/>
            <person name="Tamura T."/>
        </authorList>
    </citation>
    <scope>NUCLEOTIDE SEQUENCE [LARGE SCALE GENOMIC DNA]</scope>
    <source>
        <strain evidence="3 4">NBRC 107932</strain>
    </source>
</reference>
<dbReference type="PANTHER" id="PTHR44154:SF1">
    <property type="entry name" value="QUINONE OXIDOREDUCTASE"/>
    <property type="match status" value="1"/>
</dbReference>
<organism evidence="3 4">
    <name type="scientific">Asanoa siamensis</name>
    <dbReference type="NCBI Taxonomy" id="926357"/>
    <lineage>
        <taxon>Bacteria</taxon>
        <taxon>Bacillati</taxon>
        <taxon>Actinomycetota</taxon>
        <taxon>Actinomycetes</taxon>
        <taxon>Micromonosporales</taxon>
        <taxon>Micromonosporaceae</taxon>
        <taxon>Asanoa</taxon>
    </lineage>
</organism>
<comment type="caution">
    <text evidence="3">The sequence shown here is derived from an EMBL/GenBank/DDBJ whole genome shotgun (WGS) entry which is preliminary data.</text>
</comment>
<dbReference type="Pfam" id="PF13602">
    <property type="entry name" value="ADH_zinc_N_2"/>
    <property type="match status" value="1"/>
</dbReference>
<dbReference type="InterPro" id="IPR011032">
    <property type="entry name" value="GroES-like_sf"/>
</dbReference>
<dbReference type="SUPFAM" id="SSF50129">
    <property type="entry name" value="GroES-like"/>
    <property type="match status" value="1"/>
</dbReference>
<dbReference type="Gene3D" id="3.90.180.10">
    <property type="entry name" value="Medium-chain alcohol dehydrogenases, catalytic domain"/>
    <property type="match status" value="2"/>
</dbReference>
<feature type="domain" description="Enoyl reductase (ER)" evidence="2">
    <location>
        <begin position="17"/>
        <end position="327"/>
    </location>
</feature>
<evidence type="ECO:0000313" key="3">
    <source>
        <dbReference type="EMBL" id="GIF71119.1"/>
    </source>
</evidence>
<dbReference type="SMART" id="SM00829">
    <property type="entry name" value="PKS_ER"/>
    <property type="match status" value="1"/>
</dbReference>
<dbReference type="InterPro" id="IPR013154">
    <property type="entry name" value="ADH-like_N"/>
</dbReference>
<evidence type="ECO:0000259" key="2">
    <source>
        <dbReference type="SMART" id="SM00829"/>
    </source>
</evidence>
<dbReference type="PANTHER" id="PTHR44154">
    <property type="entry name" value="QUINONE OXIDOREDUCTASE"/>
    <property type="match status" value="1"/>
</dbReference>
<evidence type="ECO:0000256" key="1">
    <source>
        <dbReference type="ARBA" id="ARBA00022857"/>
    </source>
</evidence>
<protein>
    <submittedName>
        <fullName evidence="3">NADPH:quinone reductase</fullName>
    </submittedName>
</protein>
<accession>A0ABQ4CIL0</accession>
<evidence type="ECO:0000313" key="4">
    <source>
        <dbReference type="Proteomes" id="UP000604117"/>
    </source>
</evidence>
<gene>
    <name evidence="3" type="ORF">Asi02nite_06370</name>
</gene>
<dbReference type="RefSeq" id="WP_203710605.1">
    <property type="nucleotide sequence ID" value="NZ_BONE01000003.1"/>
</dbReference>
<dbReference type="InterPro" id="IPR020843">
    <property type="entry name" value="ER"/>
</dbReference>
<dbReference type="InterPro" id="IPR036291">
    <property type="entry name" value="NAD(P)-bd_dom_sf"/>
</dbReference>
<keyword evidence="1" id="KW-0521">NADP</keyword>
<dbReference type="EMBL" id="BONE01000003">
    <property type="protein sequence ID" value="GIF71119.1"/>
    <property type="molecule type" value="Genomic_DNA"/>
</dbReference>
<proteinExistence type="predicted"/>